<evidence type="ECO:0000256" key="7">
    <source>
        <dbReference type="RuleBase" id="RU003435"/>
    </source>
</evidence>
<feature type="domain" description="Peptidase M3A/M3B catalytic" evidence="8">
    <location>
        <begin position="229"/>
        <end position="674"/>
    </location>
</feature>
<comment type="similarity">
    <text evidence="1 7">Belongs to the peptidase M3 family.</text>
</comment>
<dbReference type="PANTHER" id="PTHR43660:SF1">
    <property type="entry name" value="DIPEPTIDYL CARBOXYPEPTIDASE"/>
    <property type="match status" value="1"/>
</dbReference>
<sequence length="677" mass="77129">MTTATNPLLSESPLPYHLPPFADIRVEHFEPAFEALLLDHQAKLFKITHDPTPATFKNTFAAYDAAGGRLWRVRLLFHNLCSSASTPELRHVERRMAPRLASHDSAVAQDRALFARLDEVYRQREALGLNEEELRLAERIHTYFVRAGATLGPEAAARYAQIMGRLAELGALFKQNVLEDEAQFITLNVPNDLNGIPPFLLDTLQAAAQERALPGYIVPLSRSVIMPFLTFSPNRQLREKIWRAWTSRGTHPERDNRPIIKEILALRLERAQLMGFASFAEYALIDRMAGTPQAVHELTTMLWKPALAAVACERQILVELARQHSEPTDIKAWDWRYLSEKVRAERFALSDAQIKPYFSLERMIEAMFDCANRLFGVTFSERQDLALYHPDVRLWEVYRGGNIIGLFLGDNFSRPGKRSGAWMSAYQMQTRNDGVRCPIVINNNNFAKSNRGPVLLGLDDVRTLFHEFGHGLHGLLSNVTYQTVSGLSVPRDYVELPSQLFEHWAMVPEILERHARHYETDEPLPETLRQNIEYAARFNQGYETIRLTGAALVDMAVHELTDLQDIDIEAFERDILTRLEVPPEVDINHHLPHFQHLFTGDGYSAGYYVYQWAQVLEAEAFAVFEASGDPFNPELAERLYRNVYSVGNSRDPNRAFAEFLGRLPTPKALLKAKGWNA</sequence>
<dbReference type="EMBL" id="BMNW01000002">
    <property type="protein sequence ID" value="GGM01649.1"/>
    <property type="molecule type" value="Genomic_DNA"/>
</dbReference>
<evidence type="ECO:0000256" key="6">
    <source>
        <dbReference type="ARBA" id="ARBA00023049"/>
    </source>
</evidence>
<dbReference type="InterPro" id="IPR034005">
    <property type="entry name" value="M3A_DCP"/>
</dbReference>
<reference evidence="10" key="1">
    <citation type="journal article" date="2019" name="Int. J. Syst. Evol. Microbiol.">
        <title>The Global Catalogue of Microorganisms (GCM) 10K type strain sequencing project: providing services to taxonomists for standard genome sequencing and annotation.</title>
        <authorList>
            <consortium name="The Broad Institute Genomics Platform"/>
            <consortium name="The Broad Institute Genome Sequencing Center for Infectious Disease"/>
            <person name="Wu L."/>
            <person name="Ma J."/>
        </authorList>
    </citation>
    <scope>NUCLEOTIDE SEQUENCE [LARGE SCALE GENOMIC DNA]</scope>
    <source>
        <strain evidence="10">JCM 13501</strain>
    </source>
</reference>
<evidence type="ECO:0000256" key="5">
    <source>
        <dbReference type="ARBA" id="ARBA00022833"/>
    </source>
</evidence>
<dbReference type="InterPro" id="IPR024077">
    <property type="entry name" value="Neurolysin/TOP_dom2"/>
</dbReference>
<accession>A0ABQ2GLZ3</accession>
<dbReference type="SUPFAM" id="SSF55486">
    <property type="entry name" value="Metalloproteases ('zincins'), catalytic domain"/>
    <property type="match status" value="1"/>
</dbReference>
<keyword evidence="5 7" id="KW-0862">Zinc</keyword>
<dbReference type="PANTHER" id="PTHR43660">
    <property type="entry name" value="DIPEPTIDYL CARBOXYPEPTIDASE"/>
    <property type="match status" value="1"/>
</dbReference>
<protein>
    <submittedName>
        <fullName evidence="9">Peptidase M3</fullName>
    </submittedName>
</protein>
<gene>
    <name evidence="9" type="primary">dcp</name>
    <name evidence="9" type="ORF">GCM10009425_11120</name>
</gene>
<organism evidence="9 10">
    <name type="scientific">Pseudomonas asuensis</name>
    <dbReference type="NCBI Taxonomy" id="1825787"/>
    <lineage>
        <taxon>Bacteria</taxon>
        <taxon>Pseudomonadati</taxon>
        <taxon>Pseudomonadota</taxon>
        <taxon>Gammaproteobacteria</taxon>
        <taxon>Pseudomonadales</taxon>
        <taxon>Pseudomonadaceae</taxon>
        <taxon>Pseudomonas</taxon>
    </lineage>
</organism>
<evidence type="ECO:0000256" key="2">
    <source>
        <dbReference type="ARBA" id="ARBA00022670"/>
    </source>
</evidence>
<evidence type="ECO:0000313" key="9">
    <source>
        <dbReference type="EMBL" id="GGM01649.1"/>
    </source>
</evidence>
<dbReference type="Gene3D" id="3.40.390.10">
    <property type="entry name" value="Collagenase (Catalytic Domain)"/>
    <property type="match status" value="1"/>
</dbReference>
<evidence type="ECO:0000256" key="1">
    <source>
        <dbReference type="ARBA" id="ARBA00006040"/>
    </source>
</evidence>
<dbReference type="CDD" id="cd06456">
    <property type="entry name" value="M3A_DCP"/>
    <property type="match status" value="1"/>
</dbReference>
<dbReference type="Pfam" id="PF01432">
    <property type="entry name" value="Peptidase_M3"/>
    <property type="match status" value="1"/>
</dbReference>
<evidence type="ECO:0000256" key="4">
    <source>
        <dbReference type="ARBA" id="ARBA00022801"/>
    </source>
</evidence>
<dbReference type="InterPro" id="IPR024079">
    <property type="entry name" value="MetalloPept_cat_dom_sf"/>
</dbReference>
<keyword evidence="4 7" id="KW-0378">Hydrolase</keyword>
<dbReference type="Gene3D" id="1.10.1370.10">
    <property type="entry name" value="Neurolysin, domain 3"/>
    <property type="match status" value="1"/>
</dbReference>
<dbReference type="Proteomes" id="UP000616499">
    <property type="component" value="Unassembled WGS sequence"/>
</dbReference>
<keyword evidence="3 7" id="KW-0479">Metal-binding</keyword>
<evidence type="ECO:0000256" key="3">
    <source>
        <dbReference type="ARBA" id="ARBA00022723"/>
    </source>
</evidence>
<proteinExistence type="inferred from homology"/>
<comment type="caution">
    <text evidence="9">The sequence shown here is derived from an EMBL/GenBank/DDBJ whole genome shotgun (WGS) entry which is preliminary data.</text>
</comment>
<name>A0ABQ2GLZ3_9PSED</name>
<evidence type="ECO:0000313" key="10">
    <source>
        <dbReference type="Proteomes" id="UP000616499"/>
    </source>
</evidence>
<evidence type="ECO:0000259" key="8">
    <source>
        <dbReference type="Pfam" id="PF01432"/>
    </source>
</evidence>
<keyword evidence="2 7" id="KW-0645">Protease</keyword>
<dbReference type="RefSeq" id="WP_188865113.1">
    <property type="nucleotide sequence ID" value="NZ_BMNW01000002.1"/>
</dbReference>
<dbReference type="InterPro" id="IPR001567">
    <property type="entry name" value="Pept_M3A_M3B_dom"/>
</dbReference>
<dbReference type="InterPro" id="IPR045090">
    <property type="entry name" value="Pept_M3A_M3B"/>
</dbReference>
<keyword evidence="6 7" id="KW-0482">Metalloprotease</keyword>
<comment type="cofactor">
    <cofactor evidence="7">
        <name>Zn(2+)</name>
        <dbReference type="ChEBI" id="CHEBI:29105"/>
    </cofactor>
    <text evidence="7">Binds 1 zinc ion.</text>
</comment>
<keyword evidence="10" id="KW-1185">Reference proteome</keyword>